<evidence type="ECO:0000259" key="1">
    <source>
        <dbReference type="Pfam" id="PF04542"/>
    </source>
</evidence>
<dbReference type="Pfam" id="PF04542">
    <property type="entry name" value="Sigma70_r2"/>
    <property type="match status" value="1"/>
</dbReference>
<dbReference type="RefSeq" id="WP_379661493.1">
    <property type="nucleotide sequence ID" value="NZ_JBHUDG010000003.1"/>
</dbReference>
<dbReference type="InterPro" id="IPR007627">
    <property type="entry name" value="RNA_pol_sigma70_r2"/>
</dbReference>
<dbReference type="Gene3D" id="1.10.1740.10">
    <property type="match status" value="1"/>
</dbReference>
<protein>
    <submittedName>
        <fullName evidence="2">Sigma factor</fullName>
    </submittedName>
</protein>
<sequence>MLFVRESCKKERVFKIFVSTYQEKVFRLISLFINNQDECAELTSDVFFSLWRKREELERADDLDNYVFTETRNKVLNVLRDQKVNTMDMS</sequence>
<dbReference type="Proteomes" id="UP001597118">
    <property type="component" value="Unassembled WGS sequence"/>
</dbReference>
<dbReference type="EMBL" id="JBHUDG010000003">
    <property type="protein sequence ID" value="MFD1629113.1"/>
    <property type="molecule type" value="Genomic_DNA"/>
</dbReference>
<comment type="caution">
    <text evidence="2">The sequence shown here is derived from an EMBL/GenBank/DDBJ whole genome shotgun (WGS) entry which is preliminary data.</text>
</comment>
<dbReference type="SUPFAM" id="SSF88946">
    <property type="entry name" value="Sigma2 domain of RNA polymerase sigma factors"/>
    <property type="match status" value="1"/>
</dbReference>
<feature type="domain" description="RNA polymerase sigma-70 region 2" evidence="1">
    <location>
        <begin position="18"/>
        <end position="83"/>
    </location>
</feature>
<evidence type="ECO:0000313" key="3">
    <source>
        <dbReference type="Proteomes" id="UP001597118"/>
    </source>
</evidence>
<accession>A0ABW4I8N7</accession>
<name>A0ABW4I8N7_9SPHI</name>
<dbReference type="InterPro" id="IPR013325">
    <property type="entry name" value="RNA_pol_sigma_r2"/>
</dbReference>
<proteinExistence type="predicted"/>
<evidence type="ECO:0000313" key="2">
    <source>
        <dbReference type="EMBL" id="MFD1629113.1"/>
    </source>
</evidence>
<organism evidence="2 3">
    <name type="scientific">Pseudopedobacter beijingensis</name>
    <dbReference type="NCBI Taxonomy" id="1207056"/>
    <lineage>
        <taxon>Bacteria</taxon>
        <taxon>Pseudomonadati</taxon>
        <taxon>Bacteroidota</taxon>
        <taxon>Sphingobacteriia</taxon>
        <taxon>Sphingobacteriales</taxon>
        <taxon>Sphingobacteriaceae</taxon>
        <taxon>Pseudopedobacter</taxon>
    </lineage>
</organism>
<reference evidence="3" key="1">
    <citation type="journal article" date="2019" name="Int. J. Syst. Evol. Microbiol.">
        <title>The Global Catalogue of Microorganisms (GCM) 10K type strain sequencing project: providing services to taxonomists for standard genome sequencing and annotation.</title>
        <authorList>
            <consortium name="The Broad Institute Genomics Platform"/>
            <consortium name="The Broad Institute Genome Sequencing Center for Infectious Disease"/>
            <person name="Wu L."/>
            <person name="Ma J."/>
        </authorList>
    </citation>
    <scope>NUCLEOTIDE SEQUENCE [LARGE SCALE GENOMIC DNA]</scope>
    <source>
        <strain evidence="3">CCUG 53762</strain>
    </source>
</reference>
<gene>
    <name evidence="2" type="ORF">ACFSAH_04445</name>
</gene>
<keyword evidence="3" id="KW-1185">Reference proteome</keyword>